<evidence type="ECO:0000313" key="1">
    <source>
        <dbReference type="EMBL" id="MBM6759058.1"/>
    </source>
</evidence>
<dbReference type="EMBL" id="JACJJW010000027">
    <property type="protein sequence ID" value="MBM6759058.1"/>
    <property type="molecule type" value="Genomic_DNA"/>
</dbReference>
<dbReference type="Proteomes" id="UP000703295">
    <property type="component" value="Unassembled WGS sequence"/>
</dbReference>
<accession>A0ABS2EWY6</accession>
<reference evidence="1 2" key="1">
    <citation type="journal article" date="2021" name="Sci. Rep.">
        <title>The distribution of antibiotic resistance genes in chicken gut microbiota commensals.</title>
        <authorList>
            <person name="Juricova H."/>
            <person name="Matiasovicova J."/>
            <person name="Kubasova T."/>
            <person name="Cejkova D."/>
            <person name="Rychlik I."/>
        </authorList>
    </citation>
    <scope>NUCLEOTIDE SEQUENCE [LARGE SCALE GENOMIC DNA]</scope>
    <source>
        <strain evidence="1 2">An801</strain>
    </source>
</reference>
<evidence type="ECO:0008006" key="3">
    <source>
        <dbReference type="Google" id="ProtNLM"/>
    </source>
</evidence>
<proteinExistence type="predicted"/>
<evidence type="ECO:0000313" key="2">
    <source>
        <dbReference type="Proteomes" id="UP000703295"/>
    </source>
</evidence>
<keyword evidence="2" id="KW-1185">Reference proteome</keyword>
<organism evidence="1 2">
    <name type="scientific">Bacteroides mediterraneensis</name>
    <dbReference type="NCBI Taxonomy" id="1841856"/>
    <lineage>
        <taxon>Bacteria</taxon>
        <taxon>Pseudomonadati</taxon>
        <taxon>Bacteroidota</taxon>
        <taxon>Bacteroidia</taxon>
        <taxon>Bacteroidales</taxon>
        <taxon>Bacteroidaceae</taxon>
        <taxon>Bacteroides</taxon>
    </lineage>
</organism>
<protein>
    <recommendedName>
        <fullName evidence="3">SGNH/GDSL hydrolase family protein</fullName>
    </recommendedName>
</protein>
<sequence length="299" mass="35084">MKKFLLNIVLFFLAFLILDKLFGVYFDYLNSHAKGGDTANQYYICKQTHDDILIFGSSRANHHYVTSIIEDSLRMSCYNCGKDGNGIILHYGRYKLLTERYTPKLIIYDLVAAFDIEYNDNLRYLDQLKPYADESIIIKLFNDISPTEKYKLYSKTYRYNTKFIQMIGDNIMPQQTSLKGYKPIYNTMNYEPKISRDTDIHKSDSIKLKYLEDFIKDAQNKGIKLVFMISPQYKAKSSSAYNPAKKIIQRYNVPLFDFLADPQIAYNRKYFSDTFHLNSNGAETYTNEIIKYIKSQLEK</sequence>
<dbReference type="SUPFAM" id="SSF52266">
    <property type="entry name" value="SGNH hydrolase"/>
    <property type="match status" value="1"/>
</dbReference>
<dbReference type="RefSeq" id="WP_204476227.1">
    <property type="nucleotide sequence ID" value="NZ_JACJJW010000027.1"/>
</dbReference>
<comment type="caution">
    <text evidence="1">The sequence shown here is derived from an EMBL/GenBank/DDBJ whole genome shotgun (WGS) entry which is preliminary data.</text>
</comment>
<gene>
    <name evidence="1" type="ORF">H6A31_10270</name>
</gene>
<dbReference type="Gene3D" id="3.40.50.1110">
    <property type="entry name" value="SGNH hydrolase"/>
    <property type="match status" value="1"/>
</dbReference>
<dbReference type="InterPro" id="IPR036514">
    <property type="entry name" value="SGNH_hydro_sf"/>
</dbReference>
<name>A0ABS2EWY6_9BACE</name>